<dbReference type="RefSeq" id="WP_091392647.1">
    <property type="nucleotide sequence ID" value="NZ_FNQY01000001.1"/>
</dbReference>
<dbReference type="InterPro" id="IPR039425">
    <property type="entry name" value="RNA_pol_sigma-70-like"/>
</dbReference>
<dbReference type="InterPro" id="IPR014284">
    <property type="entry name" value="RNA_pol_sigma-70_dom"/>
</dbReference>
<dbReference type="InterPro" id="IPR013325">
    <property type="entry name" value="RNA_pol_sigma_r2"/>
</dbReference>
<dbReference type="InterPro" id="IPR013324">
    <property type="entry name" value="RNA_pol_sigma_r3/r4-like"/>
</dbReference>
<dbReference type="GO" id="GO:0016987">
    <property type="term" value="F:sigma factor activity"/>
    <property type="evidence" value="ECO:0007669"/>
    <property type="project" value="UniProtKB-KW"/>
</dbReference>
<protein>
    <submittedName>
        <fullName evidence="6">RNA polymerase sigma-70 factor, ECF subfamily</fullName>
    </submittedName>
</protein>
<evidence type="ECO:0000313" key="7">
    <source>
        <dbReference type="Proteomes" id="UP000199041"/>
    </source>
</evidence>
<dbReference type="InterPro" id="IPR013249">
    <property type="entry name" value="RNA_pol_sigma70_r4_t2"/>
</dbReference>
<dbReference type="SMART" id="SM00421">
    <property type="entry name" value="HTH_LUXR"/>
    <property type="match status" value="1"/>
</dbReference>
<dbReference type="InterPro" id="IPR000792">
    <property type="entry name" value="Tscrpt_reg_LuxR_C"/>
</dbReference>
<dbReference type="AlphaFoldDB" id="A0A1H3VUN4"/>
<sequence length="185" mass="22483">MSQEPAIFEQFNDKEEELFSEIFREYERRLFIFVVRTLRSEQLAQDIVQEVFLKLWSIREKVAGIQNLNAYLYKLAENQVYDYLRHAAVEKRARQELWQRMQETTRDHSHTMIDREYNAIIEKAILRLPEQRRRVYQLSKREGKKQAQIAEELQISPHTVRNHLSEAFKQIGLYVRQNMTSWIFF</sequence>
<keyword evidence="4" id="KW-0804">Transcription</keyword>
<dbReference type="InterPro" id="IPR007627">
    <property type="entry name" value="RNA_pol_sigma70_r2"/>
</dbReference>
<dbReference type="Gene3D" id="1.10.10.10">
    <property type="entry name" value="Winged helix-like DNA-binding domain superfamily/Winged helix DNA-binding domain"/>
    <property type="match status" value="1"/>
</dbReference>
<dbReference type="GO" id="GO:0003677">
    <property type="term" value="F:DNA binding"/>
    <property type="evidence" value="ECO:0007669"/>
    <property type="project" value="InterPro"/>
</dbReference>
<dbReference type="NCBIfam" id="TIGR02985">
    <property type="entry name" value="Sig70_bacteroi1"/>
    <property type="match status" value="1"/>
</dbReference>
<dbReference type="Gene3D" id="1.10.1740.10">
    <property type="match status" value="1"/>
</dbReference>
<dbReference type="SUPFAM" id="SSF88659">
    <property type="entry name" value="Sigma3 and sigma4 domains of RNA polymerase sigma factors"/>
    <property type="match status" value="1"/>
</dbReference>
<dbReference type="PANTHER" id="PTHR43133:SF46">
    <property type="entry name" value="RNA POLYMERASE SIGMA-70 FACTOR ECF SUBFAMILY"/>
    <property type="match status" value="1"/>
</dbReference>
<reference evidence="6 7" key="1">
    <citation type="submission" date="2016-10" db="EMBL/GenBank/DDBJ databases">
        <authorList>
            <person name="de Groot N.N."/>
        </authorList>
    </citation>
    <scope>NUCLEOTIDE SEQUENCE [LARGE SCALE GENOMIC DNA]</scope>
    <source>
        <strain evidence="6 7">Vu-144</strain>
    </source>
</reference>
<organism evidence="6 7">
    <name type="scientific">Arachidicoccus rhizosphaerae</name>
    <dbReference type="NCBI Taxonomy" id="551991"/>
    <lineage>
        <taxon>Bacteria</taxon>
        <taxon>Pseudomonadati</taxon>
        <taxon>Bacteroidota</taxon>
        <taxon>Chitinophagia</taxon>
        <taxon>Chitinophagales</taxon>
        <taxon>Chitinophagaceae</taxon>
        <taxon>Arachidicoccus</taxon>
    </lineage>
</organism>
<evidence type="ECO:0000256" key="2">
    <source>
        <dbReference type="ARBA" id="ARBA00023015"/>
    </source>
</evidence>
<evidence type="ECO:0000313" key="6">
    <source>
        <dbReference type="EMBL" id="SDZ77798.1"/>
    </source>
</evidence>
<dbReference type="NCBIfam" id="TIGR02937">
    <property type="entry name" value="sigma70-ECF"/>
    <property type="match status" value="1"/>
</dbReference>
<dbReference type="PANTHER" id="PTHR43133">
    <property type="entry name" value="RNA POLYMERASE ECF-TYPE SIGMA FACTO"/>
    <property type="match status" value="1"/>
</dbReference>
<feature type="domain" description="HTH luxR-type" evidence="5">
    <location>
        <begin position="135"/>
        <end position="183"/>
    </location>
</feature>
<dbReference type="Pfam" id="PF04542">
    <property type="entry name" value="Sigma70_r2"/>
    <property type="match status" value="1"/>
</dbReference>
<dbReference type="Pfam" id="PF08281">
    <property type="entry name" value="Sigma70_r4_2"/>
    <property type="match status" value="1"/>
</dbReference>
<dbReference type="SUPFAM" id="SSF88946">
    <property type="entry name" value="Sigma2 domain of RNA polymerase sigma factors"/>
    <property type="match status" value="1"/>
</dbReference>
<keyword evidence="7" id="KW-1185">Reference proteome</keyword>
<evidence type="ECO:0000256" key="4">
    <source>
        <dbReference type="ARBA" id="ARBA00023163"/>
    </source>
</evidence>
<dbReference type="EMBL" id="FNQY01000001">
    <property type="protein sequence ID" value="SDZ77798.1"/>
    <property type="molecule type" value="Genomic_DNA"/>
</dbReference>
<dbReference type="Proteomes" id="UP000199041">
    <property type="component" value="Unassembled WGS sequence"/>
</dbReference>
<name>A0A1H3VUN4_9BACT</name>
<accession>A0A1H3VUN4</accession>
<gene>
    <name evidence="6" type="ORF">SAMN05192529_101422</name>
</gene>
<evidence type="ECO:0000256" key="3">
    <source>
        <dbReference type="ARBA" id="ARBA00023082"/>
    </source>
</evidence>
<dbReference type="InterPro" id="IPR036388">
    <property type="entry name" value="WH-like_DNA-bd_sf"/>
</dbReference>
<dbReference type="STRING" id="551991.SAMN05192529_101422"/>
<evidence type="ECO:0000259" key="5">
    <source>
        <dbReference type="SMART" id="SM00421"/>
    </source>
</evidence>
<proteinExistence type="inferred from homology"/>
<keyword evidence="2" id="KW-0805">Transcription regulation</keyword>
<dbReference type="OrthoDB" id="655312at2"/>
<keyword evidence="3" id="KW-0731">Sigma factor</keyword>
<dbReference type="GO" id="GO:0006352">
    <property type="term" value="P:DNA-templated transcription initiation"/>
    <property type="evidence" value="ECO:0007669"/>
    <property type="project" value="InterPro"/>
</dbReference>
<dbReference type="InterPro" id="IPR014327">
    <property type="entry name" value="RNA_pol_sigma70_bacteroid"/>
</dbReference>
<evidence type="ECO:0000256" key="1">
    <source>
        <dbReference type="ARBA" id="ARBA00010641"/>
    </source>
</evidence>
<comment type="similarity">
    <text evidence="1">Belongs to the sigma-70 factor family. ECF subfamily.</text>
</comment>